<dbReference type="SUPFAM" id="SSF116734">
    <property type="entry name" value="DNA methylase specificity domain"/>
    <property type="match status" value="2"/>
</dbReference>
<dbReference type="InterPro" id="IPR044946">
    <property type="entry name" value="Restrct_endonuc_typeI_TRD_sf"/>
</dbReference>
<keyword evidence="1" id="KW-0680">Restriction system</keyword>
<dbReference type="Proteomes" id="UP000198859">
    <property type="component" value="Chromosome I"/>
</dbReference>
<keyword evidence="4" id="KW-1185">Reference proteome</keyword>
<protein>
    <submittedName>
        <fullName evidence="3">Type I restriction enzyme, S subunit</fullName>
    </submittedName>
</protein>
<reference evidence="4" key="1">
    <citation type="submission" date="2016-10" db="EMBL/GenBank/DDBJ databases">
        <authorList>
            <person name="Varghese N."/>
            <person name="Submissions S."/>
        </authorList>
    </citation>
    <scope>NUCLEOTIDE SEQUENCE [LARGE SCALE GENOMIC DNA]</scope>
    <source>
        <strain evidence="4">DSM 22127</strain>
    </source>
</reference>
<sequence>MISVDSPLGDDWSEWRLHDLVSHPLTYGIVKTGPSVPGGVPAVRVTDVRDGFIDTSDLLCVSPEVAGQYARSTLKTDDVLLTIQGNLRRSAVVPSELEGANITRSVAVLRFSDAELARWVQINFESPRLQAEFARKSSGSTRAALNLKDLATVAVMLPPAREFSRRLTALENARDLRDAALSEVAKATSHVDAAQSSAVRTLYNGASTASSSTQPLGEVASSSLGKMLDQAKNRGTPRPYLRNANVQWRRFVLDDIQHMRITDEEADRFRVLANDVLICEGGAPGRAAVWTGEGEVYFQKALHRVRCSSDLSPSWLVLALQAMTAQGTLAPYLTGTGILHLTGSSLAKLPLLIPSIAEQSARVAIIDEVFTKSEQTLRLLSATADSAGLAYQALLARHTSPPQLHTDKIEATNRSVRVITGQENPLEYPRFSARGSAEAAYSDADGIDLGSALTALGGTATAAELLAACGAASVDAFYVALRHAVARGELIESAASNQSRTLSVSP</sequence>
<dbReference type="STRING" id="642780.SAMN04488570_1807"/>
<dbReference type="AlphaFoldDB" id="A0A1H1RY40"/>
<dbReference type="InterPro" id="IPR052021">
    <property type="entry name" value="Type-I_RS_S_subunit"/>
</dbReference>
<proteinExistence type="predicted"/>
<dbReference type="GO" id="GO:0003677">
    <property type="term" value="F:DNA binding"/>
    <property type="evidence" value="ECO:0007669"/>
    <property type="project" value="UniProtKB-KW"/>
</dbReference>
<dbReference type="EMBL" id="LT629757">
    <property type="protein sequence ID" value="SDS40538.1"/>
    <property type="molecule type" value="Genomic_DNA"/>
</dbReference>
<evidence type="ECO:0000256" key="1">
    <source>
        <dbReference type="ARBA" id="ARBA00022747"/>
    </source>
</evidence>
<dbReference type="GO" id="GO:0009307">
    <property type="term" value="P:DNA restriction-modification system"/>
    <property type="evidence" value="ECO:0007669"/>
    <property type="project" value="UniProtKB-KW"/>
</dbReference>
<evidence type="ECO:0000256" key="2">
    <source>
        <dbReference type="ARBA" id="ARBA00023125"/>
    </source>
</evidence>
<dbReference type="RefSeq" id="WP_157682809.1">
    <property type="nucleotide sequence ID" value="NZ_LT629757.1"/>
</dbReference>
<dbReference type="REBASE" id="162995">
    <property type="entry name" value="S.Msc22127ORF1806P"/>
</dbReference>
<evidence type="ECO:0000313" key="3">
    <source>
        <dbReference type="EMBL" id="SDS40538.1"/>
    </source>
</evidence>
<dbReference type="Gene3D" id="3.90.220.20">
    <property type="entry name" value="DNA methylase specificity domains"/>
    <property type="match status" value="2"/>
</dbReference>
<dbReference type="OrthoDB" id="3821195at2"/>
<organism evidence="3 4">
    <name type="scientific">Nocardioides scoriae</name>
    <dbReference type="NCBI Taxonomy" id="642780"/>
    <lineage>
        <taxon>Bacteria</taxon>
        <taxon>Bacillati</taxon>
        <taxon>Actinomycetota</taxon>
        <taxon>Actinomycetes</taxon>
        <taxon>Propionibacteriales</taxon>
        <taxon>Nocardioidaceae</taxon>
        <taxon>Nocardioides</taxon>
    </lineage>
</organism>
<evidence type="ECO:0000313" key="4">
    <source>
        <dbReference type="Proteomes" id="UP000198859"/>
    </source>
</evidence>
<name>A0A1H1RY40_9ACTN</name>
<dbReference type="CDD" id="cd17256">
    <property type="entry name" value="RMtype1_S_EcoJA65PI-TRD1-CR1_like"/>
    <property type="match status" value="1"/>
</dbReference>
<dbReference type="PANTHER" id="PTHR30408:SF12">
    <property type="entry name" value="TYPE I RESTRICTION ENZYME MJAVIII SPECIFICITY SUBUNIT"/>
    <property type="match status" value="1"/>
</dbReference>
<dbReference type="PANTHER" id="PTHR30408">
    <property type="entry name" value="TYPE-1 RESTRICTION ENZYME ECOKI SPECIFICITY PROTEIN"/>
    <property type="match status" value="1"/>
</dbReference>
<keyword evidence="2" id="KW-0238">DNA-binding</keyword>
<gene>
    <name evidence="3" type="ORF">SAMN04488570_1807</name>
</gene>
<accession>A0A1H1RY40</accession>